<feature type="non-terminal residue" evidence="1">
    <location>
        <position position="1"/>
    </location>
</feature>
<dbReference type="EMBL" id="UINC01009440">
    <property type="protein sequence ID" value="SVA42340.1"/>
    <property type="molecule type" value="Genomic_DNA"/>
</dbReference>
<name>A0A381VPW2_9ZZZZ</name>
<reference evidence="1" key="1">
    <citation type="submission" date="2018-05" db="EMBL/GenBank/DDBJ databases">
        <authorList>
            <person name="Lanie J.A."/>
            <person name="Ng W.-L."/>
            <person name="Kazmierczak K.M."/>
            <person name="Andrzejewski T.M."/>
            <person name="Davidsen T.M."/>
            <person name="Wayne K.J."/>
            <person name="Tettelin H."/>
            <person name="Glass J.I."/>
            <person name="Rusch D."/>
            <person name="Podicherti R."/>
            <person name="Tsui H.-C.T."/>
            <person name="Winkler M.E."/>
        </authorList>
    </citation>
    <scope>NUCLEOTIDE SEQUENCE</scope>
</reference>
<dbReference type="AlphaFoldDB" id="A0A381VPW2"/>
<accession>A0A381VPW2</accession>
<evidence type="ECO:0000313" key="1">
    <source>
        <dbReference type="EMBL" id="SVA42340.1"/>
    </source>
</evidence>
<organism evidence="1">
    <name type="scientific">marine metagenome</name>
    <dbReference type="NCBI Taxonomy" id="408172"/>
    <lineage>
        <taxon>unclassified sequences</taxon>
        <taxon>metagenomes</taxon>
        <taxon>ecological metagenomes</taxon>
    </lineage>
</organism>
<gene>
    <name evidence="1" type="ORF">METZ01_LOCUS95194</name>
</gene>
<proteinExistence type="predicted"/>
<sequence>GGDAEEMNLDEFIMQAEEYRESGDVADQMFKVLNLMGQSHPFYVLRLAEIRTWIEEGDYDRILRGEYQHRDEPDLAYTEDLRDAAQAYAQEARDLFDQVAGAAKRMSDDILGGLNR</sequence>
<protein>
    <submittedName>
        <fullName evidence="1">Uncharacterized protein</fullName>
    </submittedName>
</protein>